<feature type="region of interest" description="Disordered" evidence="3">
    <location>
        <begin position="455"/>
        <end position="475"/>
    </location>
</feature>
<name>A0ABY7E6N5_MYAAR</name>
<evidence type="ECO:0000313" key="7">
    <source>
        <dbReference type="Proteomes" id="UP001164746"/>
    </source>
</evidence>
<feature type="domain" description="Tc1-like transposase DDE" evidence="4">
    <location>
        <begin position="34"/>
        <end position="102"/>
    </location>
</feature>
<evidence type="ECO:0000256" key="1">
    <source>
        <dbReference type="ARBA" id="ARBA00001968"/>
    </source>
</evidence>
<dbReference type="PANTHER" id="PTHR23022">
    <property type="entry name" value="TRANSPOSABLE ELEMENT-RELATED"/>
    <property type="match status" value="1"/>
</dbReference>
<sequence length="730" mass="83632">MGNRTTDLVVVQGNIIAQRYVVDVLNAYALPSIRQHGPGLTLMHDNARPHVDRVTTQFLQQNNVNVMPWPAVSPDLNPIEHIWDQLGRKARANHQIDNVRDLTRALQQEWRNALVLRYVTSMRRRIIACIHANGGHILLFQIMDRAPNLDTLLEMDIINRYRFDRAGINYLTQLIGANISPKAARNNALYPEQKILIKLRYLATGLIQLNDADIHGVSQPTVSRVLTEVINALSSPALIRQFIKFPGSVEEFRQNAVQMQGIARFPKVIGAIDGTHINIASPNQHEEIYVNRKGKHSINVQVVFDGWYTIIDVVARWPGSVHDRRVLRESSLNNLFENGHMPHGFHLLWDSGYPAKRWLLTPFLAPQTQAEQAYNRSHKVTRALVERGIGQLKRRFGILHREAILQLKCAENSNINSFLYMAIGMLAGWMSARVVAPRFGCCRKTINRLASRYQQTGAVHDRQRPGRPRVPTARADPTFTARQNGVSGQTIRNRLRRNAQPIRARRPYTGQIMTQRHRAARLLWARRHLIWRRADWNRVLFTDESQFTVSHADGRLRVYIRVYIRKNERFADCCIVEKSRFGGGSVMVWGGIIGNRTTYLVVVQGNIIAQRYVADVLNDYALPFICQHGPGVTLMHDNARPHVARVTTQFLQQNKVNIMPWPAVSPDLNPIEHIWDQLGRKARANHQIDNVRDHTRALQQEWRNALVLRYVTSMRRRIIACIHANGGHTR</sequence>
<dbReference type="PANTHER" id="PTHR23022:SF135">
    <property type="entry name" value="SI:DKEY-77F5.3"/>
    <property type="match status" value="1"/>
</dbReference>
<dbReference type="EMBL" id="CP111016">
    <property type="protein sequence ID" value="WAR04596.1"/>
    <property type="molecule type" value="Genomic_DNA"/>
</dbReference>
<evidence type="ECO:0000259" key="5">
    <source>
        <dbReference type="Pfam" id="PF13359"/>
    </source>
</evidence>
<dbReference type="InterPro" id="IPR052338">
    <property type="entry name" value="Transposase_5"/>
</dbReference>
<keyword evidence="7" id="KW-1185">Reference proteome</keyword>
<dbReference type="InterPro" id="IPR026103">
    <property type="entry name" value="HARBI1_animal"/>
</dbReference>
<dbReference type="Pfam" id="PF13358">
    <property type="entry name" value="DDE_3"/>
    <property type="match status" value="2"/>
</dbReference>
<proteinExistence type="predicted"/>
<evidence type="ECO:0000313" key="6">
    <source>
        <dbReference type="EMBL" id="WAR04596.1"/>
    </source>
</evidence>
<dbReference type="InterPro" id="IPR009057">
    <property type="entry name" value="Homeodomain-like_sf"/>
</dbReference>
<dbReference type="InterPro" id="IPR036397">
    <property type="entry name" value="RNaseH_sf"/>
</dbReference>
<organism evidence="6 7">
    <name type="scientific">Mya arenaria</name>
    <name type="common">Soft-shell clam</name>
    <dbReference type="NCBI Taxonomy" id="6604"/>
    <lineage>
        <taxon>Eukaryota</taxon>
        <taxon>Metazoa</taxon>
        <taxon>Spiralia</taxon>
        <taxon>Lophotrochozoa</taxon>
        <taxon>Mollusca</taxon>
        <taxon>Bivalvia</taxon>
        <taxon>Autobranchia</taxon>
        <taxon>Heteroconchia</taxon>
        <taxon>Euheterodonta</taxon>
        <taxon>Imparidentia</taxon>
        <taxon>Neoheterodontei</taxon>
        <taxon>Myida</taxon>
        <taxon>Myoidea</taxon>
        <taxon>Myidae</taxon>
        <taxon>Mya</taxon>
    </lineage>
</organism>
<accession>A0ABY7E6N5</accession>
<dbReference type="SUPFAM" id="SSF46689">
    <property type="entry name" value="Homeodomain-like"/>
    <property type="match status" value="1"/>
</dbReference>
<dbReference type="Gene3D" id="3.30.420.10">
    <property type="entry name" value="Ribonuclease H-like superfamily/Ribonuclease H"/>
    <property type="match status" value="2"/>
</dbReference>
<feature type="domain" description="DDE Tnp4" evidence="5">
    <location>
        <begin position="272"/>
        <end position="408"/>
    </location>
</feature>
<dbReference type="InterPro" id="IPR038717">
    <property type="entry name" value="Tc1-like_DDE_dom"/>
</dbReference>
<protein>
    <submittedName>
        <fullName evidence="6">HARB1-like protein</fullName>
    </submittedName>
</protein>
<dbReference type="Pfam" id="PF13359">
    <property type="entry name" value="DDE_Tnp_4"/>
    <property type="match status" value="1"/>
</dbReference>
<feature type="domain" description="Tc1-like transposase DDE" evidence="4">
    <location>
        <begin position="539"/>
        <end position="692"/>
    </location>
</feature>
<dbReference type="Proteomes" id="UP001164746">
    <property type="component" value="Chromosome 5"/>
</dbReference>
<comment type="cofactor">
    <cofactor evidence="1">
        <name>a divalent metal cation</name>
        <dbReference type="ChEBI" id="CHEBI:60240"/>
    </cofactor>
</comment>
<reference evidence="6" key="1">
    <citation type="submission" date="2022-11" db="EMBL/GenBank/DDBJ databases">
        <title>Centuries of genome instability and evolution in soft-shell clam transmissible cancer (bioRxiv).</title>
        <authorList>
            <person name="Hart S.F.M."/>
            <person name="Yonemitsu M.A."/>
            <person name="Giersch R.M."/>
            <person name="Beal B.F."/>
            <person name="Arriagada G."/>
            <person name="Davis B.W."/>
            <person name="Ostrander E.A."/>
            <person name="Goff S.P."/>
            <person name="Metzger M.J."/>
        </authorList>
    </citation>
    <scope>NUCLEOTIDE SEQUENCE</scope>
    <source>
        <strain evidence="6">MELC-2E11</strain>
        <tissue evidence="6">Siphon/mantle</tissue>
    </source>
</reference>
<gene>
    <name evidence="6" type="ORF">MAR_019965</name>
</gene>
<keyword evidence="2" id="KW-0479">Metal-binding</keyword>
<dbReference type="PRINTS" id="PR02086">
    <property type="entry name" value="PUTNUCHARBI1"/>
</dbReference>
<evidence type="ECO:0000259" key="4">
    <source>
        <dbReference type="Pfam" id="PF13358"/>
    </source>
</evidence>
<dbReference type="InterPro" id="IPR027806">
    <property type="entry name" value="HARBI1_dom"/>
</dbReference>
<evidence type="ECO:0000256" key="2">
    <source>
        <dbReference type="ARBA" id="ARBA00022723"/>
    </source>
</evidence>
<evidence type="ECO:0000256" key="3">
    <source>
        <dbReference type="SAM" id="MobiDB-lite"/>
    </source>
</evidence>